<reference evidence="12 14" key="1">
    <citation type="submission" date="2020-01" db="EMBL/GenBank/DDBJ databases">
        <authorList>
            <consortium name="DOE Joint Genome Institute"/>
            <person name="Haridas S."/>
            <person name="Albert R."/>
            <person name="Binder M."/>
            <person name="Bloem J."/>
            <person name="Labutti K."/>
            <person name="Salamov A."/>
            <person name="Andreopoulos B."/>
            <person name="Baker S.E."/>
            <person name="Barry K."/>
            <person name="Bills G."/>
            <person name="Bluhm B.H."/>
            <person name="Cannon C."/>
            <person name="Castanera R."/>
            <person name="Culley D.E."/>
            <person name="Daum C."/>
            <person name="Ezra D."/>
            <person name="Gonzalez J.B."/>
            <person name="Henrissat B."/>
            <person name="Kuo A."/>
            <person name="Liang C."/>
            <person name="Lipzen A."/>
            <person name="Lutzoni F."/>
            <person name="Magnuson J."/>
            <person name="Mondo S."/>
            <person name="Nolan M."/>
            <person name="Ohm R."/>
            <person name="Pangilinan J."/>
            <person name="Park H.-J."/>
            <person name="Ramirez L."/>
            <person name="Alfaro M."/>
            <person name="Sun H."/>
            <person name="Tritt A."/>
            <person name="Yoshinaga Y."/>
            <person name="Zwiers L.-H."/>
            <person name="Turgeon B.G."/>
            <person name="Goodwin S.B."/>
            <person name="Spatafora J.W."/>
            <person name="Crous P.W."/>
            <person name="Grigoriev I.V."/>
        </authorList>
    </citation>
    <scope>NUCLEOTIDE SEQUENCE</scope>
    <source>
        <strain evidence="12 14">CBS 781.70</strain>
    </source>
</reference>
<dbReference type="GO" id="GO:0030170">
    <property type="term" value="F:pyridoxal phosphate binding"/>
    <property type="evidence" value="ECO:0007669"/>
    <property type="project" value="InterPro"/>
</dbReference>
<evidence type="ECO:0000256" key="2">
    <source>
        <dbReference type="ARBA" id="ARBA00004496"/>
    </source>
</evidence>
<reference evidence="14" key="3">
    <citation type="submission" date="2025-04" db="UniProtKB">
        <authorList>
            <consortium name="RefSeq"/>
        </authorList>
    </citation>
    <scope>IDENTIFICATION</scope>
    <source>
        <strain evidence="14">CBS 781.70</strain>
    </source>
</reference>
<reference evidence="14" key="2">
    <citation type="submission" date="2020-04" db="EMBL/GenBank/DDBJ databases">
        <authorList>
            <consortium name="NCBI Genome Project"/>
        </authorList>
    </citation>
    <scope>NUCLEOTIDE SEQUENCE</scope>
    <source>
        <strain evidence="14">CBS 781.70</strain>
    </source>
</reference>
<dbReference type="EC" id="4.3.1.17" evidence="5"/>
<evidence type="ECO:0000256" key="9">
    <source>
        <dbReference type="ARBA" id="ARBA00023239"/>
    </source>
</evidence>
<organism evidence="12">
    <name type="scientific">Eremomyces bilateralis CBS 781.70</name>
    <dbReference type="NCBI Taxonomy" id="1392243"/>
    <lineage>
        <taxon>Eukaryota</taxon>
        <taxon>Fungi</taxon>
        <taxon>Dikarya</taxon>
        <taxon>Ascomycota</taxon>
        <taxon>Pezizomycotina</taxon>
        <taxon>Dothideomycetes</taxon>
        <taxon>Dothideomycetes incertae sedis</taxon>
        <taxon>Eremomycetales</taxon>
        <taxon>Eremomycetaceae</taxon>
        <taxon>Eremomyces</taxon>
    </lineage>
</organism>
<dbReference type="GO" id="GO:0003941">
    <property type="term" value="F:L-serine ammonia-lyase activity"/>
    <property type="evidence" value="ECO:0007669"/>
    <property type="project" value="UniProtKB-EC"/>
</dbReference>
<dbReference type="FunFam" id="3.40.50.1100:FF:000040">
    <property type="entry name" value="L-serine dehydratase, putative"/>
    <property type="match status" value="1"/>
</dbReference>
<evidence type="ECO:0000256" key="4">
    <source>
        <dbReference type="ARBA" id="ARBA00010869"/>
    </source>
</evidence>
<dbReference type="InterPro" id="IPR050147">
    <property type="entry name" value="Ser/Thr_Dehydratase"/>
</dbReference>
<keyword evidence="9" id="KW-0456">Lyase</keyword>
<evidence type="ECO:0000256" key="7">
    <source>
        <dbReference type="ARBA" id="ARBA00022490"/>
    </source>
</evidence>
<dbReference type="OrthoDB" id="7773036at2759"/>
<evidence type="ECO:0000256" key="5">
    <source>
        <dbReference type="ARBA" id="ARBA00012093"/>
    </source>
</evidence>
<dbReference type="SUPFAM" id="SSF53686">
    <property type="entry name" value="Tryptophan synthase beta subunit-like PLP-dependent enzymes"/>
    <property type="match status" value="1"/>
</dbReference>
<dbReference type="GO" id="GO:0005737">
    <property type="term" value="C:cytoplasm"/>
    <property type="evidence" value="ECO:0007669"/>
    <property type="project" value="UniProtKB-SubCell"/>
</dbReference>
<dbReference type="GO" id="GO:0006565">
    <property type="term" value="P:L-serine catabolic process"/>
    <property type="evidence" value="ECO:0007669"/>
    <property type="project" value="TreeGrafter"/>
</dbReference>
<keyword evidence="8" id="KW-0663">Pyridoxal phosphate</keyword>
<dbReference type="PROSITE" id="PS00165">
    <property type="entry name" value="DEHYDRATASE_SER_THR"/>
    <property type="match status" value="1"/>
</dbReference>
<keyword evidence="6" id="KW-0312">Gluconeogenesis</keyword>
<evidence type="ECO:0000256" key="10">
    <source>
        <dbReference type="ARBA" id="ARBA00049406"/>
    </source>
</evidence>
<feature type="domain" description="Tryptophan synthase beta chain-like PALP" evidence="11">
    <location>
        <begin position="16"/>
        <end position="345"/>
    </location>
</feature>
<evidence type="ECO:0000313" key="14">
    <source>
        <dbReference type="RefSeq" id="XP_033537031.1"/>
    </source>
</evidence>
<accession>A0A6G1GBX9</accession>
<dbReference type="PANTHER" id="PTHR48078">
    <property type="entry name" value="THREONINE DEHYDRATASE, MITOCHONDRIAL-RELATED"/>
    <property type="match status" value="1"/>
</dbReference>
<evidence type="ECO:0000256" key="6">
    <source>
        <dbReference type="ARBA" id="ARBA00022432"/>
    </source>
</evidence>
<evidence type="ECO:0000313" key="13">
    <source>
        <dbReference type="Proteomes" id="UP000504638"/>
    </source>
</evidence>
<evidence type="ECO:0000256" key="3">
    <source>
        <dbReference type="ARBA" id="ARBA00004742"/>
    </source>
</evidence>
<comment type="cofactor">
    <cofactor evidence="1">
        <name>pyridoxal 5'-phosphate</name>
        <dbReference type="ChEBI" id="CHEBI:597326"/>
    </cofactor>
</comment>
<protein>
    <recommendedName>
        <fullName evidence="5">L-serine ammonia-lyase</fullName>
        <ecNumber evidence="5">4.3.1.17</ecNumber>
    </recommendedName>
</protein>
<dbReference type="InterPro" id="IPR000634">
    <property type="entry name" value="Ser/Thr_deHydtase_PyrdxlP-BS"/>
</dbReference>
<comment type="subcellular location">
    <subcellularLocation>
        <location evidence="2">Cytoplasm</location>
    </subcellularLocation>
</comment>
<comment type="pathway">
    <text evidence="3">Carbohydrate biosynthesis; gluconeogenesis.</text>
</comment>
<proteinExistence type="inferred from homology"/>
<evidence type="ECO:0000259" key="11">
    <source>
        <dbReference type="Pfam" id="PF00291"/>
    </source>
</evidence>
<comment type="similarity">
    <text evidence="4">Belongs to the serine/threonine dehydratase family.</text>
</comment>
<dbReference type="Gene3D" id="3.40.50.1100">
    <property type="match status" value="2"/>
</dbReference>
<dbReference type="InterPro" id="IPR001926">
    <property type="entry name" value="TrpB-like_PALP"/>
</dbReference>
<dbReference type="AlphaFoldDB" id="A0A6G1GBX9"/>
<evidence type="ECO:0000256" key="1">
    <source>
        <dbReference type="ARBA" id="ARBA00001933"/>
    </source>
</evidence>
<evidence type="ECO:0000256" key="8">
    <source>
        <dbReference type="ARBA" id="ARBA00022898"/>
    </source>
</evidence>
<keyword evidence="7" id="KW-0963">Cytoplasm</keyword>
<evidence type="ECO:0000313" key="12">
    <source>
        <dbReference type="EMBL" id="KAF1815400.1"/>
    </source>
</evidence>
<dbReference type="InterPro" id="IPR036052">
    <property type="entry name" value="TrpB-like_PALP_sf"/>
</dbReference>
<dbReference type="RefSeq" id="XP_033537031.1">
    <property type="nucleotide sequence ID" value="XM_033678726.1"/>
</dbReference>
<dbReference type="GO" id="GO:0009097">
    <property type="term" value="P:isoleucine biosynthetic process"/>
    <property type="evidence" value="ECO:0007669"/>
    <property type="project" value="TreeGrafter"/>
</dbReference>
<dbReference type="GO" id="GO:0004794">
    <property type="term" value="F:threonine deaminase activity"/>
    <property type="evidence" value="ECO:0007669"/>
    <property type="project" value="TreeGrafter"/>
</dbReference>
<dbReference type="Proteomes" id="UP000504638">
    <property type="component" value="Unplaced"/>
</dbReference>
<name>A0A6G1GBX9_9PEZI</name>
<dbReference type="GO" id="GO:0006567">
    <property type="term" value="P:L-threonine catabolic process"/>
    <property type="evidence" value="ECO:0007669"/>
    <property type="project" value="TreeGrafter"/>
</dbReference>
<sequence>MAKDEKPPKLPTPWVKTPLVESAALSKAAGCRVFLKLENLQPSGSFKSRGIGNYLLAAIHAHPPRTCIHFYSSSGGNAGLACVRAATTLGCKASVIVPLSTKLRMIEKINLAGADEVIQHGASWKEADQYLREVVIGSGEGRGRKAGGEVKIYVPPFDHEDIWEGNSTVVDEIAEQLPIFDEKETNIVTTNGTHAAHGDPPAAILCSVGGGGLFNGVVDGIERRDGWASTPVLAMETDGAHSLAASIEAGEVVTLPAITSLAKSLGASRVSEQTFKYASTRPNVKSVVLEDWEAALGCLRLADEDRLMVELACGVNVAMCFGGRLGKALERKVRHTDKVVIVLCGGSDVSIESMVGWRGDYAGKALEVSV</sequence>
<dbReference type="PANTHER" id="PTHR48078:SF2">
    <property type="entry name" value="CATABOLIC L-SERINE_THREONINE DEHYDRATASE"/>
    <property type="match status" value="1"/>
</dbReference>
<dbReference type="EMBL" id="ML975151">
    <property type="protein sequence ID" value="KAF1815400.1"/>
    <property type="molecule type" value="Genomic_DNA"/>
</dbReference>
<dbReference type="Pfam" id="PF00291">
    <property type="entry name" value="PALP"/>
    <property type="match status" value="1"/>
</dbReference>
<keyword evidence="13" id="KW-1185">Reference proteome</keyword>
<dbReference type="GO" id="GO:0006094">
    <property type="term" value="P:gluconeogenesis"/>
    <property type="evidence" value="ECO:0007669"/>
    <property type="project" value="UniProtKB-KW"/>
</dbReference>
<gene>
    <name evidence="12 14" type="ORF">P152DRAFT_455107</name>
</gene>
<comment type="catalytic activity">
    <reaction evidence="10">
        <text>L-serine = pyruvate + NH4(+)</text>
        <dbReference type="Rhea" id="RHEA:19169"/>
        <dbReference type="ChEBI" id="CHEBI:15361"/>
        <dbReference type="ChEBI" id="CHEBI:28938"/>
        <dbReference type="ChEBI" id="CHEBI:33384"/>
        <dbReference type="EC" id="4.3.1.17"/>
    </reaction>
</comment>
<dbReference type="GeneID" id="54419296"/>